<dbReference type="EMBL" id="LWQS01000030">
    <property type="protein sequence ID" value="OAN48638.1"/>
    <property type="molecule type" value="Genomic_DNA"/>
</dbReference>
<feature type="domain" description="Ferric siderophore reductase C-terminal" evidence="1">
    <location>
        <begin position="234"/>
        <end position="254"/>
    </location>
</feature>
<dbReference type="GO" id="GO:0051537">
    <property type="term" value="F:2 iron, 2 sulfur cluster binding"/>
    <property type="evidence" value="ECO:0007669"/>
    <property type="project" value="InterPro"/>
</dbReference>
<comment type="caution">
    <text evidence="2">The sequence shown here is derived from an EMBL/GenBank/DDBJ whole genome shotgun (WGS) entry which is preliminary data.</text>
</comment>
<reference evidence="2 3" key="1">
    <citation type="submission" date="2016-04" db="EMBL/GenBank/DDBJ databases">
        <title>Chloroflexus islandicus sp. nov., a thermophilic filamentous anoxygenic phototrophic bacterium from geyser Strokkur (Iceland).</title>
        <authorList>
            <person name="Gaisin V.A."/>
            <person name="Kalashnikov A.M."/>
            <person name="Sukhacheva M.V."/>
            <person name="Grouzdev D.S."/>
            <person name="Ivanov T.M."/>
            <person name="Kuznetsov B."/>
            <person name="Gorlenko V.M."/>
        </authorList>
    </citation>
    <scope>NUCLEOTIDE SEQUENCE [LARGE SCALE GENOMIC DNA]</scope>
    <source>
        <strain evidence="3">isl-2</strain>
    </source>
</reference>
<dbReference type="OrthoDB" id="5870636at2"/>
<dbReference type="STRING" id="1707952.A6A03_07365"/>
<protein>
    <recommendedName>
        <fullName evidence="1">Ferric siderophore reductase C-terminal domain-containing protein</fullName>
    </recommendedName>
</protein>
<keyword evidence="3" id="KW-1185">Reference proteome</keyword>
<evidence type="ECO:0000313" key="3">
    <source>
        <dbReference type="Proteomes" id="UP000078287"/>
    </source>
</evidence>
<evidence type="ECO:0000259" key="1">
    <source>
        <dbReference type="Pfam" id="PF11575"/>
    </source>
</evidence>
<organism evidence="2 3">
    <name type="scientific">Chloroflexus islandicus</name>
    <dbReference type="NCBI Taxonomy" id="1707952"/>
    <lineage>
        <taxon>Bacteria</taxon>
        <taxon>Bacillati</taxon>
        <taxon>Chloroflexota</taxon>
        <taxon>Chloroflexia</taxon>
        <taxon>Chloroflexales</taxon>
        <taxon>Chloroflexineae</taxon>
        <taxon>Chloroflexaceae</taxon>
        <taxon>Chloroflexus</taxon>
    </lineage>
</organism>
<proteinExistence type="predicted"/>
<name>A0A178MKJ7_9CHLR</name>
<accession>A0A178MKJ7</accession>
<dbReference type="Proteomes" id="UP000078287">
    <property type="component" value="Unassembled WGS sequence"/>
</dbReference>
<dbReference type="AlphaFoldDB" id="A0A178MKJ7"/>
<evidence type="ECO:0000313" key="2">
    <source>
        <dbReference type="EMBL" id="OAN48638.1"/>
    </source>
</evidence>
<dbReference type="InterPro" id="IPR024726">
    <property type="entry name" value="FhuF_C"/>
</dbReference>
<sequence>MHPLEQTLIRVRQLSPYLKPQLGIPSGTEWRTVADLAPGSAQLETLITATEAYLNTRAPAIVASAILQNYQWPLITTAMAYFLIDRRVPDISAANTLTGYDNERKASRLALLSSRFATLPTDLAANHPDATVLPDTTALRSALRSHIEAHLGMLINHLCIRLGCKPRGLWLNVADCCAGTLVWLMQAHNPSITLSQIEAEITALLRERSSPLNSRQIGLIQLRYGGHCRIVHDRATCCYWYKTDGGDYCATCPHRTSADRRQQLLAHIVHDAQAQATVEEVLV</sequence>
<dbReference type="Pfam" id="PF11575">
    <property type="entry name" value="FhuF_C"/>
    <property type="match status" value="1"/>
</dbReference>
<gene>
    <name evidence="2" type="ORF">A6A03_07365</name>
</gene>